<organism evidence="8 9">
    <name type="scientific">Sphingobacterium deserti</name>
    <dbReference type="NCBI Taxonomy" id="1229276"/>
    <lineage>
        <taxon>Bacteria</taxon>
        <taxon>Pseudomonadati</taxon>
        <taxon>Bacteroidota</taxon>
        <taxon>Sphingobacteriia</taxon>
        <taxon>Sphingobacteriales</taxon>
        <taxon>Sphingobacteriaceae</taxon>
        <taxon>Sphingobacterium</taxon>
    </lineage>
</organism>
<dbReference type="Pfam" id="PF20582">
    <property type="entry name" value="UPF0758_N"/>
    <property type="match status" value="1"/>
</dbReference>
<dbReference type="PANTHER" id="PTHR30471">
    <property type="entry name" value="DNA REPAIR PROTEIN RADC"/>
    <property type="match status" value="1"/>
</dbReference>
<dbReference type="InterPro" id="IPR046778">
    <property type="entry name" value="UPF0758_N"/>
</dbReference>
<dbReference type="InterPro" id="IPR001405">
    <property type="entry name" value="UPF0758"/>
</dbReference>
<dbReference type="RefSeq" id="WP_037500723.1">
    <property type="nucleotide sequence ID" value="NZ_JJMU01000053.1"/>
</dbReference>
<evidence type="ECO:0000256" key="5">
    <source>
        <dbReference type="ARBA" id="ARBA00023049"/>
    </source>
</evidence>
<dbReference type="NCBIfam" id="NF000642">
    <property type="entry name" value="PRK00024.1"/>
    <property type="match status" value="1"/>
</dbReference>
<dbReference type="GO" id="GO:0006508">
    <property type="term" value="P:proteolysis"/>
    <property type="evidence" value="ECO:0007669"/>
    <property type="project" value="UniProtKB-KW"/>
</dbReference>
<dbReference type="CDD" id="cd08071">
    <property type="entry name" value="MPN_DUF2466"/>
    <property type="match status" value="1"/>
</dbReference>
<evidence type="ECO:0000256" key="2">
    <source>
        <dbReference type="ARBA" id="ARBA00022723"/>
    </source>
</evidence>
<reference evidence="8 9" key="2">
    <citation type="journal article" date="2015" name="PLoS ONE">
        <title>Whole-Genome Optical Mapping and Finished Genome Sequence of Sphingobacterium deserti sp. nov., a New Species Isolated from the Western Desert of China.</title>
        <authorList>
            <person name="Teng C."/>
            <person name="Zhou Z."/>
            <person name="Molnar I."/>
            <person name="Li X."/>
            <person name="Tang R."/>
            <person name="Chen M."/>
            <person name="Wang L."/>
            <person name="Su S."/>
            <person name="Zhang W."/>
            <person name="Lin M."/>
        </authorList>
    </citation>
    <scope>NUCLEOTIDE SEQUENCE [LARGE SCALE GENOMIC DNA]</scope>
    <source>
        <strain evidence="9">ACCC05744</strain>
    </source>
</reference>
<keyword evidence="5" id="KW-0482">Metalloprotease</keyword>
<dbReference type="InterPro" id="IPR037518">
    <property type="entry name" value="MPN"/>
</dbReference>
<accession>A0A0B8T2W9</accession>
<keyword evidence="4" id="KW-0862">Zinc</keyword>
<dbReference type="eggNOG" id="COG2003">
    <property type="taxonomic scope" value="Bacteria"/>
</dbReference>
<dbReference type="PATRIC" id="fig|1229276.3.peg.2908"/>
<evidence type="ECO:0000256" key="1">
    <source>
        <dbReference type="ARBA" id="ARBA00022670"/>
    </source>
</evidence>
<name>A0A0B8T2W9_9SPHI</name>
<comment type="similarity">
    <text evidence="6">Belongs to the UPF0758 family.</text>
</comment>
<feature type="domain" description="MPN" evidence="7">
    <location>
        <begin position="109"/>
        <end position="231"/>
    </location>
</feature>
<dbReference type="GO" id="GO:0046872">
    <property type="term" value="F:metal ion binding"/>
    <property type="evidence" value="ECO:0007669"/>
    <property type="project" value="UniProtKB-KW"/>
</dbReference>
<dbReference type="AlphaFoldDB" id="A0A0B8T2W9"/>
<evidence type="ECO:0000256" key="6">
    <source>
        <dbReference type="RuleBase" id="RU003797"/>
    </source>
</evidence>
<evidence type="ECO:0000313" key="9">
    <source>
        <dbReference type="Proteomes" id="UP000031802"/>
    </source>
</evidence>
<keyword evidence="2" id="KW-0479">Metal-binding</keyword>
<dbReference type="InterPro" id="IPR025657">
    <property type="entry name" value="RadC_JAB"/>
</dbReference>
<dbReference type="Pfam" id="PF04002">
    <property type="entry name" value="RadC"/>
    <property type="match status" value="1"/>
</dbReference>
<evidence type="ECO:0000313" key="8">
    <source>
        <dbReference type="EMBL" id="KGE13283.1"/>
    </source>
</evidence>
<dbReference type="SUPFAM" id="SSF102712">
    <property type="entry name" value="JAB1/MPN domain"/>
    <property type="match status" value="1"/>
</dbReference>
<keyword evidence="1" id="KW-0645">Protease</keyword>
<dbReference type="STRING" id="1229276.DI53_2814"/>
<gene>
    <name evidence="8" type="ORF">DI53_2814</name>
</gene>
<dbReference type="PROSITE" id="PS01302">
    <property type="entry name" value="UPF0758"/>
    <property type="match status" value="1"/>
</dbReference>
<evidence type="ECO:0000256" key="4">
    <source>
        <dbReference type="ARBA" id="ARBA00022833"/>
    </source>
</evidence>
<keyword evidence="3" id="KW-0378">Hydrolase</keyword>
<comment type="caution">
    <text evidence="8">The sequence shown here is derived from an EMBL/GenBank/DDBJ whole genome shotgun (WGS) entry which is preliminary data.</text>
</comment>
<protein>
    <submittedName>
        <fullName evidence="8">DNA repair protein RadC</fullName>
    </submittedName>
</protein>
<keyword evidence="9" id="KW-1185">Reference proteome</keyword>
<dbReference type="NCBIfam" id="TIGR00608">
    <property type="entry name" value="radc"/>
    <property type="match status" value="1"/>
</dbReference>
<dbReference type="Proteomes" id="UP000031802">
    <property type="component" value="Unassembled WGS sequence"/>
</dbReference>
<dbReference type="Gene3D" id="3.40.140.10">
    <property type="entry name" value="Cytidine Deaminase, domain 2"/>
    <property type="match status" value="1"/>
</dbReference>
<evidence type="ECO:0000256" key="3">
    <source>
        <dbReference type="ARBA" id="ARBA00022801"/>
    </source>
</evidence>
<dbReference type="OrthoDB" id="9804482at2"/>
<dbReference type="GO" id="GO:0008237">
    <property type="term" value="F:metallopeptidase activity"/>
    <property type="evidence" value="ECO:0007669"/>
    <property type="project" value="UniProtKB-KW"/>
</dbReference>
<dbReference type="EMBL" id="JJMU01000053">
    <property type="protein sequence ID" value="KGE13283.1"/>
    <property type="molecule type" value="Genomic_DNA"/>
</dbReference>
<evidence type="ECO:0000259" key="7">
    <source>
        <dbReference type="PROSITE" id="PS50249"/>
    </source>
</evidence>
<dbReference type="PROSITE" id="PS50249">
    <property type="entry name" value="MPN"/>
    <property type="match status" value="1"/>
</dbReference>
<dbReference type="InterPro" id="IPR020891">
    <property type="entry name" value="UPF0758_CS"/>
</dbReference>
<sequence length="231" mass="26112">MIETQKLVIRDWSEADRPREKLLEQGRRSLTNAELIAILIGSGSTQETAVELCRRILADSKNSLNSLSKLEAVDLCRYRGIGHAKAIAIIAALELGRRRNETEPEVQPILNSSKRVYEYFRAQMQDLTHEEFWVLYLNTACKLIDKQLIGKGGNDFTPVDVRVVLKYALNTHANSVILIHNHPSGTLKASQADKLLTKKIRDAALLLDIKVNDHIIFTDEGYLSFRDEGLF</sequence>
<proteinExistence type="inferred from homology"/>
<reference evidence="9" key="1">
    <citation type="submission" date="2014-04" db="EMBL/GenBank/DDBJ databases">
        <title>Whole-Genome optical mapping and complete genome sequence of Sphingobacterium deserti sp. nov., a new spaces isolated from desert in the west of China.</title>
        <authorList>
            <person name="Teng C."/>
            <person name="Zhou Z."/>
            <person name="Li X."/>
            <person name="Chen M."/>
            <person name="Lin M."/>
            <person name="Wang L."/>
            <person name="Su S."/>
            <person name="Zhang C."/>
            <person name="Zhang W."/>
        </authorList>
    </citation>
    <scope>NUCLEOTIDE SEQUENCE [LARGE SCALE GENOMIC DNA]</scope>
    <source>
        <strain evidence="9">ACCC05744</strain>
    </source>
</reference>
<dbReference type="PANTHER" id="PTHR30471:SF3">
    <property type="entry name" value="UPF0758 PROTEIN YEES-RELATED"/>
    <property type="match status" value="1"/>
</dbReference>